<dbReference type="HAMAP" id="MF_00651">
    <property type="entry name" value="Nuclease_YqgF"/>
    <property type="match status" value="1"/>
</dbReference>
<feature type="domain" description="YqgF/RNase H-like" evidence="6">
    <location>
        <begin position="6"/>
        <end position="106"/>
    </location>
</feature>
<dbReference type="InterPro" id="IPR005227">
    <property type="entry name" value="YqgF"/>
</dbReference>
<dbReference type="KEGG" id="upv:EJN92_14700"/>
<gene>
    <name evidence="7" type="primary">ruvX</name>
    <name evidence="7" type="ORF">EJN92_14700</name>
</gene>
<dbReference type="Gene3D" id="3.30.420.140">
    <property type="entry name" value="YqgF/RNase H-like domain"/>
    <property type="match status" value="1"/>
</dbReference>
<evidence type="ECO:0000256" key="4">
    <source>
        <dbReference type="ARBA" id="ARBA00022801"/>
    </source>
</evidence>
<dbReference type="InterPro" id="IPR012337">
    <property type="entry name" value="RNaseH-like_sf"/>
</dbReference>
<dbReference type="GO" id="GO:0000967">
    <property type="term" value="P:rRNA 5'-end processing"/>
    <property type="evidence" value="ECO:0007669"/>
    <property type="project" value="UniProtKB-UniRule"/>
</dbReference>
<dbReference type="PANTHER" id="PTHR33317:SF4">
    <property type="entry name" value="POLYNUCLEOTIDYL TRANSFERASE, RIBONUCLEASE H-LIKE SUPERFAMILY PROTEIN"/>
    <property type="match status" value="1"/>
</dbReference>
<dbReference type="GO" id="GO:0004518">
    <property type="term" value="F:nuclease activity"/>
    <property type="evidence" value="ECO:0007669"/>
    <property type="project" value="UniProtKB-KW"/>
</dbReference>
<dbReference type="OrthoDB" id="9796140at2"/>
<dbReference type="AlphaFoldDB" id="A0A3Q9BRY1"/>
<evidence type="ECO:0000256" key="5">
    <source>
        <dbReference type="HAMAP-Rule" id="MF_00651"/>
    </source>
</evidence>
<dbReference type="InterPro" id="IPR006641">
    <property type="entry name" value="YqgF/RNaseH-like_dom"/>
</dbReference>
<dbReference type="Pfam" id="PF03652">
    <property type="entry name" value="RuvX"/>
    <property type="match status" value="1"/>
</dbReference>
<proteinExistence type="inferred from homology"/>
<dbReference type="CDD" id="cd16964">
    <property type="entry name" value="YqgF"/>
    <property type="match status" value="1"/>
</dbReference>
<name>A0A3Q9BRY1_9BURK</name>
<organism evidence="7 8">
    <name type="scientific">Undibacterium parvum</name>
    <dbReference type="NCBI Taxonomy" id="401471"/>
    <lineage>
        <taxon>Bacteria</taxon>
        <taxon>Pseudomonadati</taxon>
        <taxon>Pseudomonadota</taxon>
        <taxon>Betaproteobacteria</taxon>
        <taxon>Burkholderiales</taxon>
        <taxon>Oxalobacteraceae</taxon>
        <taxon>Undibacterium</taxon>
    </lineage>
</organism>
<keyword evidence="1 5" id="KW-0963">Cytoplasm</keyword>
<sequence>MSELSGTILAFDFGLKRIGVAVGNTLLRQAEPLTIISAATNDGKFAELSKLILAWQPVLCVVGLPTHPDGASHEMTQRCQRFSHQLQGRFSLPTVLVDERYTSAVLHAKRGERIDDHAAALILQQYFDQTR</sequence>
<dbReference type="Proteomes" id="UP000275663">
    <property type="component" value="Chromosome"/>
</dbReference>
<keyword evidence="8" id="KW-1185">Reference proteome</keyword>
<dbReference type="NCBIfam" id="TIGR00250">
    <property type="entry name" value="RNAse_H_YqgF"/>
    <property type="match status" value="1"/>
</dbReference>
<dbReference type="PANTHER" id="PTHR33317">
    <property type="entry name" value="POLYNUCLEOTIDYL TRANSFERASE, RIBONUCLEASE H-LIKE SUPERFAMILY PROTEIN"/>
    <property type="match status" value="1"/>
</dbReference>
<protein>
    <recommendedName>
        <fullName evidence="5">Putative pre-16S rRNA nuclease</fullName>
        <ecNumber evidence="5">3.1.-.-</ecNumber>
    </recommendedName>
</protein>
<keyword evidence="2 5" id="KW-0690">Ribosome biogenesis</keyword>
<comment type="function">
    <text evidence="5">Could be a nuclease involved in processing of the 5'-end of pre-16S rRNA.</text>
</comment>
<dbReference type="SUPFAM" id="SSF53098">
    <property type="entry name" value="Ribonuclease H-like"/>
    <property type="match status" value="1"/>
</dbReference>
<dbReference type="RefSeq" id="WP_126128513.1">
    <property type="nucleotide sequence ID" value="NZ_CP034464.1"/>
</dbReference>
<dbReference type="SMART" id="SM00732">
    <property type="entry name" value="YqgFc"/>
    <property type="match status" value="1"/>
</dbReference>
<evidence type="ECO:0000256" key="1">
    <source>
        <dbReference type="ARBA" id="ARBA00022490"/>
    </source>
</evidence>
<accession>A0A3Q9BRY1</accession>
<comment type="subcellular location">
    <subcellularLocation>
        <location evidence="5">Cytoplasm</location>
    </subcellularLocation>
</comment>
<evidence type="ECO:0000259" key="6">
    <source>
        <dbReference type="SMART" id="SM00732"/>
    </source>
</evidence>
<dbReference type="InterPro" id="IPR037027">
    <property type="entry name" value="YqgF/RNaseH-like_dom_sf"/>
</dbReference>
<comment type="similarity">
    <text evidence="5">Belongs to the YqgF HJR family.</text>
</comment>
<dbReference type="GO" id="GO:0005829">
    <property type="term" value="C:cytosol"/>
    <property type="evidence" value="ECO:0007669"/>
    <property type="project" value="TreeGrafter"/>
</dbReference>
<evidence type="ECO:0000313" key="7">
    <source>
        <dbReference type="EMBL" id="AZP13137.1"/>
    </source>
</evidence>
<reference evidence="7 8" key="1">
    <citation type="journal article" date="2011" name="Int. J. Syst. Evol. Microbiol.">
        <title>Description of Undibacterium oligocarboniphilum sp. nov., isolated from purified water, and Undibacterium pigrum strain CCUG 49012 as the type strain of Undibacterium parvum sp. nov., and emended descriptions of the genus Undibacterium and the species Undibacterium pigrum.</title>
        <authorList>
            <person name="Eder W."/>
            <person name="Wanner G."/>
            <person name="Ludwig W."/>
            <person name="Busse H.J."/>
            <person name="Ziemke-Kageler F."/>
            <person name="Lang E."/>
        </authorList>
    </citation>
    <scope>NUCLEOTIDE SEQUENCE [LARGE SCALE GENOMIC DNA]</scope>
    <source>
        <strain evidence="7 8">DSM 23061</strain>
    </source>
</reference>
<dbReference type="EC" id="3.1.-.-" evidence="5"/>
<keyword evidence="3 5" id="KW-0540">Nuclease</keyword>
<dbReference type="EMBL" id="CP034464">
    <property type="protein sequence ID" value="AZP13137.1"/>
    <property type="molecule type" value="Genomic_DNA"/>
</dbReference>
<keyword evidence="4 5" id="KW-0378">Hydrolase</keyword>
<evidence type="ECO:0000256" key="3">
    <source>
        <dbReference type="ARBA" id="ARBA00022722"/>
    </source>
</evidence>
<dbReference type="GO" id="GO:0016788">
    <property type="term" value="F:hydrolase activity, acting on ester bonds"/>
    <property type="evidence" value="ECO:0007669"/>
    <property type="project" value="UniProtKB-UniRule"/>
</dbReference>
<evidence type="ECO:0000313" key="8">
    <source>
        <dbReference type="Proteomes" id="UP000275663"/>
    </source>
</evidence>
<evidence type="ECO:0000256" key="2">
    <source>
        <dbReference type="ARBA" id="ARBA00022517"/>
    </source>
</evidence>